<accession>A0A4U6TE12</accession>
<keyword evidence="2" id="KW-1185">Reference proteome</keyword>
<sequence length="173" mass="19405">MKQCICHFCTHGAPTQPATVELGCERTKLPMPYPFCPVIPPSGFPIPVRKGDPSVRRREPALPPVHSLRRHRLGSTRRIRRSASSVHCSGGGDGVLKMTPSECPPWIDPGNAFKLVVKCAGYKAIHDYGIIEMTEQWHDLWVDTCSGYNLDNFVNDMASKNIWDLVKKLWCGY</sequence>
<dbReference type="EMBL" id="CM016559">
    <property type="protein sequence ID" value="TKV99751.1"/>
    <property type="molecule type" value="Genomic_DNA"/>
</dbReference>
<dbReference type="Proteomes" id="UP000298652">
    <property type="component" value="Chromosome 8"/>
</dbReference>
<name>A0A4U6TE12_SETVI</name>
<gene>
    <name evidence="1" type="ORF">SEVIR_8G064101v2</name>
</gene>
<dbReference type="Gramene" id="TKV99751">
    <property type="protein sequence ID" value="TKV99751"/>
    <property type="gene ID" value="SEVIR_8G064101v2"/>
</dbReference>
<protein>
    <submittedName>
        <fullName evidence="1">Uncharacterized protein</fullName>
    </submittedName>
</protein>
<dbReference type="AlphaFoldDB" id="A0A4U6TE12"/>
<evidence type="ECO:0000313" key="1">
    <source>
        <dbReference type="EMBL" id="TKV99751.1"/>
    </source>
</evidence>
<proteinExistence type="predicted"/>
<reference evidence="1" key="1">
    <citation type="submission" date="2019-03" db="EMBL/GenBank/DDBJ databases">
        <title>WGS assembly of Setaria viridis.</title>
        <authorList>
            <person name="Huang P."/>
            <person name="Jenkins J."/>
            <person name="Grimwood J."/>
            <person name="Barry K."/>
            <person name="Healey A."/>
            <person name="Mamidi S."/>
            <person name="Sreedasyam A."/>
            <person name="Shu S."/>
            <person name="Feldman M."/>
            <person name="Wu J."/>
            <person name="Yu Y."/>
            <person name="Chen C."/>
            <person name="Johnson J."/>
            <person name="Rokhsar D."/>
            <person name="Baxter I."/>
            <person name="Schmutz J."/>
            <person name="Brutnell T."/>
            <person name="Kellogg E."/>
        </authorList>
    </citation>
    <scope>NUCLEOTIDE SEQUENCE [LARGE SCALE GENOMIC DNA]</scope>
</reference>
<organism evidence="1 2">
    <name type="scientific">Setaria viridis</name>
    <name type="common">Green bristlegrass</name>
    <name type="synonym">Setaria italica subsp. viridis</name>
    <dbReference type="NCBI Taxonomy" id="4556"/>
    <lineage>
        <taxon>Eukaryota</taxon>
        <taxon>Viridiplantae</taxon>
        <taxon>Streptophyta</taxon>
        <taxon>Embryophyta</taxon>
        <taxon>Tracheophyta</taxon>
        <taxon>Spermatophyta</taxon>
        <taxon>Magnoliopsida</taxon>
        <taxon>Liliopsida</taxon>
        <taxon>Poales</taxon>
        <taxon>Poaceae</taxon>
        <taxon>PACMAD clade</taxon>
        <taxon>Panicoideae</taxon>
        <taxon>Panicodae</taxon>
        <taxon>Paniceae</taxon>
        <taxon>Cenchrinae</taxon>
        <taxon>Setaria</taxon>
    </lineage>
</organism>
<evidence type="ECO:0000313" key="2">
    <source>
        <dbReference type="Proteomes" id="UP000298652"/>
    </source>
</evidence>